<protein>
    <recommendedName>
        <fullName evidence="3">Accessory Sec system glycosyltransferase GtfB</fullName>
    </recommendedName>
</protein>
<dbReference type="Proteomes" id="UP000190328">
    <property type="component" value="Unassembled WGS sequence"/>
</dbReference>
<dbReference type="EMBL" id="FUXI01000016">
    <property type="protein sequence ID" value="SJZ82163.1"/>
    <property type="molecule type" value="Genomic_DNA"/>
</dbReference>
<dbReference type="RefSeq" id="WP_078807472.1">
    <property type="nucleotide sequence ID" value="NZ_FUXI01000016.1"/>
</dbReference>
<organism evidence="1 2">
    <name type="scientific">Pilibacter termitis</name>
    <dbReference type="NCBI Taxonomy" id="263852"/>
    <lineage>
        <taxon>Bacteria</taxon>
        <taxon>Bacillati</taxon>
        <taxon>Bacillota</taxon>
        <taxon>Bacilli</taxon>
        <taxon>Lactobacillales</taxon>
        <taxon>Enterococcaceae</taxon>
        <taxon>Pilibacter</taxon>
    </lineage>
</organism>
<sequence length="283" mass="32991">MDYELVTVIHPENENWKKQKKRLKESNAQVLSISPFPTFQKVLKEEGVTGVNLLDSLTQRSHDEQSFLFFNQVDTAEYAEIFMNENWSISLLLDGDEIGQVITYPNTRRHVKEVHYFNLDGTVDFIEEYADDGKLFSVLSYYKGKVQEIDFVNDQRQPILSYYFYEGTMPLVTVRNPKSFEIEEKYDDLTQFISKELAKKLTKEDTVSFTYLGKELSALRDSTSHNIFYLEEEPLDENGEVKGNLKSILLDEIQFVQTVRVSKKYAEKLQEKGLLTEKVEILD</sequence>
<keyword evidence="2" id="KW-1185">Reference proteome</keyword>
<accession>A0A1T4NSD5</accession>
<evidence type="ECO:0008006" key="3">
    <source>
        <dbReference type="Google" id="ProtNLM"/>
    </source>
</evidence>
<name>A0A1T4NSD5_9ENTE</name>
<dbReference type="OrthoDB" id="2136618at2"/>
<evidence type="ECO:0000313" key="2">
    <source>
        <dbReference type="Proteomes" id="UP000190328"/>
    </source>
</evidence>
<dbReference type="AlphaFoldDB" id="A0A1T4NSD5"/>
<gene>
    <name evidence="1" type="ORF">SAMN02745116_01538</name>
</gene>
<proteinExistence type="predicted"/>
<evidence type="ECO:0000313" key="1">
    <source>
        <dbReference type="EMBL" id="SJZ82163.1"/>
    </source>
</evidence>
<dbReference type="STRING" id="263852.SAMN02745116_01538"/>
<reference evidence="1 2" key="1">
    <citation type="submission" date="2017-02" db="EMBL/GenBank/DDBJ databases">
        <authorList>
            <person name="Peterson S.W."/>
        </authorList>
    </citation>
    <scope>NUCLEOTIDE SEQUENCE [LARGE SCALE GENOMIC DNA]</scope>
    <source>
        <strain evidence="1 2">ATCC BAA-1030</strain>
    </source>
</reference>